<feature type="transmembrane region" description="Helical" evidence="6">
    <location>
        <begin position="175"/>
        <end position="193"/>
    </location>
</feature>
<evidence type="ECO:0000256" key="3">
    <source>
        <dbReference type="ARBA" id="ARBA00022989"/>
    </source>
</evidence>
<dbReference type="Proteomes" id="UP001206483">
    <property type="component" value="Unassembled WGS sequence"/>
</dbReference>
<gene>
    <name evidence="8" type="ORF">FHR36_004247</name>
</gene>
<dbReference type="PRINTS" id="PR00164">
    <property type="entry name" value="ABC2TRNSPORT"/>
</dbReference>
<comment type="caution">
    <text evidence="8">The sequence shown here is derived from an EMBL/GenBank/DDBJ whole genome shotgun (WGS) entry which is preliminary data.</text>
</comment>
<keyword evidence="6" id="KW-0813">Transport</keyword>
<evidence type="ECO:0000313" key="9">
    <source>
        <dbReference type="Proteomes" id="UP001206483"/>
    </source>
</evidence>
<evidence type="ECO:0000256" key="6">
    <source>
        <dbReference type="RuleBase" id="RU361157"/>
    </source>
</evidence>
<dbReference type="InterPro" id="IPR052902">
    <property type="entry name" value="ABC-2_transporter"/>
</dbReference>
<keyword evidence="9" id="KW-1185">Reference proteome</keyword>
<feature type="transmembrane region" description="Helical" evidence="6">
    <location>
        <begin position="228"/>
        <end position="246"/>
    </location>
</feature>
<evidence type="ECO:0000259" key="7">
    <source>
        <dbReference type="PROSITE" id="PS51012"/>
    </source>
</evidence>
<feature type="transmembrane region" description="Helical" evidence="6">
    <location>
        <begin position="139"/>
        <end position="163"/>
    </location>
</feature>
<name>A0ABT1J1Q1_9ACTN</name>
<keyword evidence="2 6" id="KW-0812">Transmembrane</keyword>
<feature type="domain" description="ABC transmembrane type-2" evidence="7">
    <location>
        <begin position="20"/>
        <end position="249"/>
    </location>
</feature>
<proteinExistence type="inferred from homology"/>
<evidence type="ECO:0000256" key="4">
    <source>
        <dbReference type="ARBA" id="ARBA00023136"/>
    </source>
</evidence>
<dbReference type="PROSITE" id="PS51012">
    <property type="entry name" value="ABC_TM2"/>
    <property type="match status" value="1"/>
</dbReference>
<dbReference type="RefSeq" id="WP_253799726.1">
    <property type="nucleotide sequence ID" value="NZ_BAAAUB010000023.1"/>
</dbReference>
<dbReference type="EMBL" id="JAMZDX010000004">
    <property type="protein sequence ID" value="MCP2311084.1"/>
    <property type="molecule type" value="Genomic_DNA"/>
</dbReference>
<protein>
    <recommendedName>
        <fullName evidence="6">Transport permease protein</fullName>
    </recommendedName>
</protein>
<dbReference type="Pfam" id="PF01061">
    <property type="entry name" value="ABC2_membrane"/>
    <property type="match status" value="1"/>
</dbReference>
<organism evidence="8 9">
    <name type="scientific">Kitasatospora paracochleata</name>
    <dbReference type="NCBI Taxonomy" id="58354"/>
    <lineage>
        <taxon>Bacteria</taxon>
        <taxon>Bacillati</taxon>
        <taxon>Actinomycetota</taxon>
        <taxon>Actinomycetes</taxon>
        <taxon>Kitasatosporales</taxon>
        <taxon>Streptomycetaceae</taxon>
        <taxon>Kitasatospora</taxon>
    </lineage>
</organism>
<evidence type="ECO:0000256" key="2">
    <source>
        <dbReference type="ARBA" id="ARBA00022692"/>
    </source>
</evidence>
<dbReference type="PANTHER" id="PTHR43027">
    <property type="entry name" value="DOXORUBICIN RESISTANCE ABC TRANSPORTER PERMEASE PROTEIN DRRC-RELATED"/>
    <property type="match status" value="1"/>
</dbReference>
<dbReference type="InterPro" id="IPR000412">
    <property type="entry name" value="ABC_2_transport"/>
</dbReference>
<accession>A0ABT1J1Q1</accession>
<evidence type="ECO:0000256" key="1">
    <source>
        <dbReference type="ARBA" id="ARBA00004141"/>
    </source>
</evidence>
<feature type="transmembrane region" description="Helical" evidence="6">
    <location>
        <begin position="60"/>
        <end position="79"/>
    </location>
</feature>
<reference evidence="8 9" key="1">
    <citation type="submission" date="2022-06" db="EMBL/GenBank/DDBJ databases">
        <title>Sequencing the genomes of 1000 actinobacteria strains.</title>
        <authorList>
            <person name="Klenk H.-P."/>
        </authorList>
    </citation>
    <scope>NUCLEOTIDE SEQUENCE [LARGE SCALE GENOMIC DNA]</scope>
    <source>
        <strain evidence="8 9">DSM 41656</strain>
    </source>
</reference>
<evidence type="ECO:0000313" key="8">
    <source>
        <dbReference type="EMBL" id="MCP2311084.1"/>
    </source>
</evidence>
<keyword evidence="3 6" id="KW-1133">Transmembrane helix</keyword>
<keyword evidence="6" id="KW-1003">Cell membrane</keyword>
<dbReference type="InterPro" id="IPR047817">
    <property type="entry name" value="ABC2_TM_bact-type"/>
</dbReference>
<dbReference type="PIRSF" id="PIRSF006648">
    <property type="entry name" value="DrrB"/>
    <property type="match status" value="1"/>
</dbReference>
<dbReference type="InterPro" id="IPR013525">
    <property type="entry name" value="ABC2_TM"/>
</dbReference>
<feature type="transmembrane region" description="Helical" evidence="6">
    <location>
        <begin position="100"/>
        <end position="127"/>
    </location>
</feature>
<comment type="subcellular location">
    <subcellularLocation>
        <location evidence="6">Cell membrane</location>
        <topology evidence="6">Multi-pass membrane protein</topology>
    </subcellularLocation>
    <subcellularLocation>
        <location evidence="1">Membrane</location>
        <topology evidence="1">Multi-pass membrane protein</topology>
    </subcellularLocation>
</comment>
<feature type="transmembrane region" description="Helical" evidence="6">
    <location>
        <begin position="20"/>
        <end position="40"/>
    </location>
</feature>
<evidence type="ECO:0000256" key="5">
    <source>
        <dbReference type="ARBA" id="ARBA00023251"/>
    </source>
</evidence>
<comment type="similarity">
    <text evidence="6">Belongs to the ABC-2 integral membrane protein family.</text>
</comment>
<keyword evidence="4 6" id="KW-0472">Membrane</keyword>
<sequence>MATLWPILRFEWRRMMRNFAPVFFALAFPVLMLCMFGGIYGNKPSQQFDGRGTVDMSVPAYLVLVVSVTGLMSFPLGLAEYRDRKVLKRFRATPVDASAFLVAQGLVNIALSLLGALLLVAAGCLFFDLHLPPSGAATAATAGALVLATLAMYALGGVVAAVARSERAAVAVANLVYFPMIFLSGATVPLQIFPSAMKRISDALPATYAVELLQHAWLDGSADVALDLSVLAGVVVLGTAAAVRLFRWE</sequence>
<dbReference type="PANTHER" id="PTHR43027:SF2">
    <property type="entry name" value="TRANSPORT PERMEASE PROTEIN"/>
    <property type="match status" value="1"/>
</dbReference>
<keyword evidence="5" id="KW-0046">Antibiotic resistance</keyword>